<dbReference type="Gene3D" id="3.40.50.360">
    <property type="match status" value="1"/>
</dbReference>
<dbReference type="PROSITE" id="PS50902">
    <property type="entry name" value="FLAVODOXIN_LIKE"/>
    <property type="match status" value="1"/>
</dbReference>
<dbReference type="NCBIfam" id="TIGR01755">
    <property type="entry name" value="flav_wrbA"/>
    <property type="match status" value="1"/>
</dbReference>
<protein>
    <recommendedName>
        <fullName evidence="3">Flavodoxin-like domain-containing protein</fullName>
    </recommendedName>
</protein>
<dbReference type="Proteomes" id="UP000677228">
    <property type="component" value="Unassembled WGS sequence"/>
</dbReference>
<evidence type="ECO:0000259" key="3">
    <source>
        <dbReference type="PROSITE" id="PS50902"/>
    </source>
</evidence>
<dbReference type="InterPro" id="IPR008254">
    <property type="entry name" value="Flavodoxin/NO_synth"/>
</dbReference>
<feature type="compositionally biased region" description="Basic and acidic residues" evidence="2">
    <location>
        <begin position="1"/>
        <end position="11"/>
    </location>
</feature>
<dbReference type="GO" id="GO:0016020">
    <property type="term" value="C:membrane"/>
    <property type="evidence" value="ECO:0007669"/>
    <property type="project" value="TreeGrafter"/>
</dbReference>
<dbReference type="InterPro" id="IPR029039">
    <property type="entry name" value="Flavoprotein-like_sf"/>
</dbReference>
<dbReference type="NCBIfam" id="NF002999">
    <property type="entry name" value="PRK03767.1"/>
    <property type="match status" value="1"/>
</dbReference>
<proteinExistence type="inferred from homology"/>
<dbReference type="AlphaFoldDB" id="A0A8S2P5Q4"/>
<dbReference type="PANTHER" id="PTHR30546:SF23">
    <property type="entry name" value="FLAVOPROTEIN-LIKE PROTEIN YCP4-RELATED"/>
    <property type="match status" value="1"/>
</dbReference>
<evidence type="ECO:0000313" key="4">
    <source>
        <dbReference type="EMBL" id="CAF1218949.1"/>
    </source>
</evidence>
<dbReference type="GO" id="GO:0003955">
    <property type="term" value="F:NAD(P)H dehydrogenase (quinone) activity"/>
    <property type="evidence" value="ECO:0007669"/>
    <property type="project" value="InterPro"/>
</dbReference>
<feature type="region of interest" description="Disordered" evidence="2">
    <location>
        <begin position="1"/>
        <end position="78"/>
    </location>
</feature>
<evidence type="ECO:0000313" key="6">
    <source>
        <dbReference type="Proteomes" id="UP000682733"/>
    </source>
</evidence>
<sequence>MSDRNQPEQPRHTHRHHHHRGGDEASYSRGNQPPPTGGELRPQQLQQPPQSSSPMYQNDPRYRQGRGDGGEGDRRNAPQQIDPSLAARYQQPVQLQASENVPYSFFFFSQITVCFTLKVGGRQRPVVFVIYYSMYGHVKQLALKVVSGLEKNGVEARLFQVQETLPREVLDKMHAPPTDPSIPVIDVHRLPEADGFMFGFPTRFGSAPAQMRALFDACGQHWTKNTLYQKPAGIFFSTAGLGGGQETTALTTVTFLTHLGMIFVPLGYKNPKLHELKEVHGGSPYGAGTLAGGAGDRQPTALELDVAESQGYNFAQVVKKLAA</sequence>
<evidence type="ECO:0000313" key="5">
    <source>
        <dbReference type="EMBL" id="CAF4027134.1"/>
    </source>
</evidence>
<gene>
    <name evidence="4" type="ORF">OVA965_LOCUS24819</name>
    <name evidence="5" type="ORF">TMI583_LOCUS25539</name>
</gene>
<dbReference type="SUPFAM" id="SSF52218">
    <property type="entry name" value="Flavoproteins"/>
    <property type="match status" value="1"/>
</dbReference>
<feature type="compositionally biased region" description="Basic and acidic residues" evidence="2">
    <location>
        <begin position="60"/>
        <end position="76"/>
    </location>
</feature>
<dbReference type="FunFam" id="3.40.50.360:FF:000001">
    <property type="entry name" value="NAD(P)H dehydrogenase (Quinone) FQR1-like"/>
    <property type="match status" value="1"/>
</dbReference>
<dbReference type="EMBL" id="CAJOBA010036659">
    <property type="protein sequence ID" value="CAF4027134.1"/>
    <property type="molecule type" value="Genomic_DNA"/>
</dbReference>
<dbReference type="EMBL" id="CAJNOK010015121">
    <property type="protein sequence ID" value="CAF1218949.1"/>
    <property type="molecule type" value="Genomic_DNA"/>
</dbReference>
<dbReference type="PANTHER" id="PTHR30546">
    <property type="entry name" value="FLAVODOXIN-RELATED PROTEIN WRBA-RELATED"/>
    <property type="match status" value="1"/>
</dbReference>
<comment type="caution">
    <text evidence="5">The sequence shown here is derived from an EMBL/GenBank/DDBJ whole genome shotgun (WGS) entry which is preliminary data.</text>
</comment>
<feature type="compositionally biased region" description="Low complexity" evidence="2">
    <location>
        <begin position="42"/>
        <end position="54"/>
    </location>
</feature>
<dbReference type="InterPro" id="IPR005025">
    <property type="entry name" value="FMN_Rdtase-like_dom"/>
</dbReference>
<dbReference type="GO" id="GO:0010181">
    <property type="term" value="F:FMN binding"/>
    <property type="evidence" value="ECO:0007669"/>
    <property type="project" value="InterPro"/>
</dbReference>
<dbReference type="Pfam" id="PF03358">
    <property type="entry name" value="FMN_red"/>
    <property type="match status" value="1"/>
</dbReference>
<dbReference type="Proteomes" id="UP000682733">
    <property type="component" value="Unassembled WGS sequence"/>
</dbReference>
<accession>A0A8S2P5Q4</accession>
<name>A0A8S2P5Q4_9BILA</name>
<evidence type="ECO:0000256" key="2">
    <source>
        <dbReference type="SAM" id="MobiDB-lite"/>
    </source>
</evidence>
<organism evidence="5 6">
    <name type="scientific">Didymodactylos carnosus</name>
    <dbReference type="NCBI Taxonomy" id="1234261"/>
    <lineage>
        <taxon>Eukaryota</taxon>
        <taxon>Metazoa</taxon>
        <taxon>Spiralia</taxon>
        <taxon>Gnathifera</taxon>
        <taxon>Rotifera</taxon>
        <taxon>Eurotatoria</taxon>
        <taxon>Bdelloidea</taxon>
        <taxon>Philodinida</taxon>
        <taxon>Philodinidae</taxon>
        <taxon>Didymodactylos</taxon>
    </lineage>
</organism>
<comment type="similarity">
    <text evidence="1">Belongs to the WrbA family.</text>
</comment>
<dbReference type="InterPro" id="IPR010089">
    <property type="entry name" value="Flavoprotein_WrbA-like"/>
</dbReference>
<reference evidence="5" key="1">
    <citation type="submission" date="2021-02" db="EMBL/GenBank/DDBJ databases">
        <authorList>
            <person name="Nowell W R."/>
        </authorList>
    </citation>
    <scope>NUCLEOTIDE SEQUENCE</scope>
</reference>
<evidence type="ECO:0000256" key="1">
    <source>
        <dbReference type="ARBA" id="ARBA00006961"/>
    </source>
</evidence>
<feature type="domain" description="Flavodoxin-like" evidence="3">
    <location>
        <begin position="127"/>
        <end position="314"/>
    </location>
</feature>